<keyword evidence="1" id="KW-0812">Transmembrane</keyword>
<protein>
    <recommendedName>
        <fullName evidence="4">Gustatory receptor</fullName>
    </recommendedName>
</protein>
<feature type="transmembrane region" description="Helical" evidence="1">
    <location>
        <begin position="72"/>
        <end position="92"/>
    </location>
</feature>
<evidence type="ECO:0008006" key="4">
    <source>
        <dbReference type="Google" id="ProtNLM"/>
    </source>
</evidence>
<feature type="transmembrane region" description="Helical" evidence="1">
    <location>
        <begin position="303"/>
        <end position="326"/>
    </location>
</feature>
<keyword evidence="1" id="KW-0472">Membrane</keyword>
<name>A0A4Y2NTP5_ARAVE</name>
<dbReference type="Proteomes" id="UP000499080">
    <property type="component" value="Unassembled WGS sequence"/>
</dbReference>
<gene>
    <name evidence="2" type="ORF">AVEN_174259_1</name>
</gene>
<evidence type="ECO:0000313" key="2">
    <source>
        <dbReference type="EMBL" id="GBN42384.1"/>
    </source>
</evidence>
<dbReference type="EMBL" id="BGPR01009802">
    <property type="protein sequence ID" value="GBN42384.1"/>
    <property type="molecule type" value="Genomic_DNA"/>
</dbReference>
<feature type="transmembrane region" description="Helical" evidence="1">
    <location>
        <begin position="267"/>
        <end position="291"/>
    </location>
</feature>
<accession>A0A4Y2NTP5</accession>
<feature type="transmembrane region" description="Helical" evidence="1">
    <location>
        <begin position="104"/>
        <end position="121"/>
    </location>
</feature>
<organism evidence="2 3">
    <name type="scientific">Araneus ventricosus</name>
    <name type="common">Orbweaver spider</name>
    <name type="synonym">Epeira ventricosa</name>
    <dbReference type="NCBI Taxonomy" id="182803"/>
    <lineage>
        <taxon>Eukaryota</taxon>
        <taxon>Metazoa</taxon>
        <taxon>Ecdysozoa</taxon>
        <taxon>Arthropoda</taxon>
        <taxon>Chelicerata</taxon>
        <taxon>Arachnida</taxon>
        <taxon>Araneae</taxon>
        <taxon>Araneomorphae</taxon>
        <taxon>Entelegynae</taxon>
        <taxon>Araneoidea</taxon>
        <taxon>Araneidae</taxon>
        <taxon>Araneus</taxon>
    </lineage>
</organism>
<keyword evidence="3" id="KW-1185">Reference proteome</keyword>
<keyword evidence="1" id="KW-1133">Transmembrane helix</keyword>
<proteinExistence type="predicted"/>
<feature type="transmembrane region" description="Helical" evidence="1">
    <location>
        <begin position="383"/>
        <end position="399"/>
    </location>
</feature>
<evidence type="ECO:0000256" key="1">
    <source>
        <dbReference type="SAM" id="Phobius"/>
    </source>
</evidence>
<feature type="transmembrane region" description="Helical" evidence="1">
    <location>
        <begin position="187"/>
        <end position="208"/>
    </location>
</feature>
<sequence>MISQDMKETEEKTDFTSVIKNVDGQDVSKIHVMRTLPTSMRVKQCLKYFNSENVLMTFLRWMCHMHESENRVLFFVFSGLFILPTISSLIMICIHRNSAHLKLSLLHLSTYFLGALIWFSMRRQRKRLPNLLRSVSKSQSFFFTKFQKVFFYLTCSVPFLCLTQEVLKQTISKKIDFYHVYGFQVNFYVGILVNSLAWILHSFIYPTYPNLVGLLYSSLCLHVCRKLSLITNGIESCSAQEFTISRQRDILGREAEIERLVHFIQKIFSVPSFLIATAHFSACTFILGAFIVDSNFYTKDYVVLNQLVVVFLSSTGGLLACLWAAGGLPIEEDRYKDTFRRKTKQRLQLVNGKNERYIQNQILEKPTFVLSGCEIIYFRRSSILSLAGTVLTYTILLISKN</sequence>
<dbReference type="AlphaFoldDB" id="A0A4Y2NTP5"/>
<comment type="caution">
    <text evidence="2">The sequence shown here is derived from an EMBL/GenBank/DDBJ whole genome shotgun (WGS) entry which is preliminary data.</text>
</comment>
<reference evidence="2 3" key="1">
    <citation type="journal article" date="2019" name="Sci. Rep.">
        <title>Orb-weaving spider Araneus ventricosus genome elucidates the spidroin gene catalogue.</title>
        <authorList>
            <person name="Kono N."/>
            <person name="Nakamura H."/>
            <person name="Ohtoshi R."/>
            <person name="Moran D.A.P."/>
            <person name="Shinohara A."/>
            <person name="Yoshida Y."/>
            <person name="Fujiwara M."/>
            <person name="Mori M."/>
            <person name="Tomita M."/>
            <person name="Arakawa K."/>
        </authorList>
    </citation>
    <scope>NUCLEOTIDE SEQUENCE [LARGE SCALE GENOMIC DNA]</scope>
</reference>
<evidence type="ECO:0000313" key="3">
    <source>
        <dbReference type="Proteomes" id="UP000499080"/>
    </source>
</evidence>